<name>A0ABT0H632_9FLAO</name>
<comment type="caution">
    <text evidence="1">The sequence shown here is derived from an EMBL/GenBank/DDBJ whole genome shotgun (WGS) entry which is preliminary data.</text>
</comment>
<evidence type="ECO:0000313" key="1">
    <source>
        <dbReference type="EMBL" id="MCK8479260.1"/>
    </source>
</evidence>
<dbReference type="RefSeq" id="WP_248411642.1">
    <property type="nucleotide sequence ID" value="NZ_JALPQF010000001.1"/>
</dbReference>
<keyword evidence="2" id="KW-1185">Reference proteome</keyword>
<organism evidence="1 2">
    <name type="scientific">Psychroserpens algicola</name>
    <dbReference type="NCBI Taxonomy" id="1719034"/>
    <lineage>
        <taxon>Bacteria</taxon>
        <taxon>Pseudomonadati</taxon>
        <taxon>Bacteroidota</taxon>
        <taxon>Flavobacteriia</taxon>
        <taxon>Flavobacteriales</taxon>
        <taxon>Flavobacteriaceae</taxon>
        <taxon>Psychroserpens</taxon>
    </lineage>
</organism>
<dbReference type="Proteomes" id="UP001203687">
    <property type="component" value="Unassembled WGS sequence"/>
</dbReference>
<dbReference type="EMBL" id="JALPQF010000001">
    <property type="protein sequence ID" value="MCK8479260.1"/>
    <property type="molecule type" value="Genomic_DNA"/>
</dbReference>
<protein>
    <submittedName>
        <fullName evidence="1">Uncharacterized protein</fullName>
    </submittedName>
</protein>
<proteinExistence type="predicted"/>
<sequence>MKESSLTAKKNPIDINDAINYARNWRTAQPKNCKAFLIPAEDLIDTLEEMGVIAKETDGHYSVKNVKNSGVRAYMGIDPSEPAGGGEKLLLVGTSIDCNGKHRDIVQGEKSPGCPSNFVMPNPIGSGVYDLTTPCPSECDTLSPLENG</sequence>
<gene>
    <name evidence="1" type="ORF">MUY34_01435</name>
</gene>
<accession>A0ABT0H632</accession>
<reference evidence="1" key="1">
    <citation type="submission" date="2022-04" db="EMBL/GenBank/DDBJ databases">
        <authorList>
            <person name="Ren T."/>
        </authorList>
    </citation>
    <scope>NUCLEOTIDE SEQUENCE</scope>
    <source>
        <strain evidence="1">F63249</strain>
    </source>
</reference>
<evidence type="ECO:0000313" key="2">
    <source>
        <dbReference type="Proteomes" id="UP001203687"/>
    </source>
</evidence>